<evidence type="ECO:0000313" key="1">
    <source>
        <dbReference type="EMBL" id="RUS67837.1"/>
    </source>
</evidence>
<proteinExistence type="predicted"/>
<keyword evidence="1" id="KW-0378">Hydrolase</keyword>
<dbReference type="EC" id="3.4.21.-" evidence="1"/>
<protein>
    <submittedName>
        <fullName evidence="1">Bacillopeptidase F</fullName>
        <ecNumber evidence="1">3.4.21.-</ecNumber>
    </submittedName>
</protein>
<gene>
    <name evidence="1" type="primary">bpr</name>
    <name evidence="1" type="ORF">CUZ56_00317</name>
</gene>
<reference evidence="1 2" key="1">
    <citation type="submission" date="2018-01" db="EMBL/GenBank/DDBJ databases">
        <title>Saezia sanguinis gen. nov., sp. nov., in the order Burkholderiales isolated from human blood.</title>
        <authorList>
            <person name="Medina-Pascual M.J."/>
            <person name="Valdezate S."/>
            <person name="Monzon S."/>
            <person name="Cuesta I."/>
            <person name="Carrasco G."/>
            <person name="Villalon P."/>
            <person name="Saez-Nieto J.A."/>
        </authorList>
    </citation>
    <scope>NUCLEOTIDE SEQUENCE [LARGE SCALE GENOMIC DNA]</scope>
    <source>
        <strain evidence="1 2">CNM695-12</strain>
    </source>
</reference>
<dbReference type="AlphaFoldDB" id="A0A433SGF8"/>
<dbReference type="Proteomes" id="UP000286947">
    <property type="component" value="Unassembled WGS sequence"/>
</dbReference>
<organism evidence="1 2">
    <name type="scientific">Saezia sanguinis</name>
    <dbReference type="NCBI Taxonomy" id="1965230"/>
    <lineage>
        <taxon>Bacteria</taxon>
        <taxon>Pseudomonadati</taxon>
        <taxon>Pseudomonadota</taxon>
        <taxon>Betaproteobacteria</taxon>
        <taxon>Burkholderiales</taxon>
        <taxon>Saeziaceae</taxon>
        <taxon>Saezia</taxon>
    </lineage>
</organism>
<dbReference type="GO" id="GO:0016787">
    <property type="term" value="F:hydrolase activity"/>
    <property type="evidence" value="ECO:0007669"/>
    <property type="project" value="UniProtKB-KW"/>
</dbReference>
<dbReference type="EMBL" id="PQSP01000001">
    <property type="protein sequence ID" value="RUS67837.1"/>
    <property type="molecule type" value="Genomic_DNA"/>
</dbReference>
<keyword evidence="2" id="KW-1185">Reference proteome</keyword>
<name>A0A433SGF8_9BURK</name>
<dbReference type="Gene3D" id="2.60.40.10">
    <property type="entry name" value="Immunoglobulins"/>
    <property type="match status" value="5"/>
</dbReference>
<evidence type="ECO:0000313" key="2">
    <source>
        <dbReference type="Proteomes" id="UP000286947"/>
    </source>
</evidence>
<dbReference type="OrthoDB" id="8612583at2"/>
<dbReference type="InterPro" id="IPR013783">
    <property type="entry name" value="Ig-like_fold"/>
</dbReference>
<comment type="caution">
    <text evidence="1">The sequence shown here is derived from an EMBL/GenBank/DDBJ whole genome shotgun (WGS) entry which is preliminary data.</text>
</comment>
<dbReference type="Pfam" id="PF17957">
    <property type="entry name" value="Big_7"/>
    <property type="match status" value="2"/>
</dbReference>
<accession>A0A433SGF8</accession>
<sequence length="1109" mass="117276">MAGVSYVGFYLDEESIGSASEEPYAITYSRSSVANGPHALSAVVMNVNGNINRDARSIEFMVPPQILEPFYSEVIRPEVSVQGTARLPAAAQVQLYLNDEAVGTPIVTQSNGTFSTTLVLPEEGEYTLSADATYEFGTTPKSTPRAFGLHFTTPVVHWIRPATNATLTEATLLEVRVSDQVDVTQIELFVDDQLLTTWAQQSETDYYTYLWDIAGLDNGRHELKVRATNEYGKVAELTRSVVVQAFVPQITAPVNGASTNQAQITVEGLAYQGVAVQVYANGIAQGERVVANAQGHFSVPVVLPAEGNYSITADAQTPNGTSDLSVPVEVRFALPVPRAAFVTPANNAVLSASTMIEVSAADALGIDRVEFYADEHLLGTVTQAPYAYAWPVELDDNGTHTLMARVYNTSGKQVSVVRQVQVDVPEPVPPVPPTPYTGVVQSVTPAVSYGDVPVEIAGHAVNRASGQPAAHTPLKLVLTVKGFERQINVVTDAQGNFTYEFVPQESDAGVYGVTAVHPDESGVNSQGSFDIRRVRFAYSGYSLTAARNYASQVNVRATVSSDTTGLRWVIRAEDQPSGSLPNGIRIDTGSGIDIAAGGSADVGFTFTADDSAGESGTVILAALADDSGTRVRARLQLNYRLIAAASGLYPEQTYIETGVQQDSSVTEQLVIGNRGLVSATNVQVALVDEQGNPAPQWVFVAGSTALGDVAVGEYATVEIVAQPDATITDGMYRFNLLIRSDNDAGGTVPVAVAVVQSGQGGMRFQVEDIYTGTLGEGGQPVAGVGGVRIKLQNEVVLSEQYMLVTDDAGMALIEELPPGVYSYRASVANHMDVSGRLRIRPGVTGSQYIFMDYQLVSIEFSVTETTIQDIYDVILEATFNTQVPAPVVLLEPLSINIAGMQAGEVRTGELTLTNYGLIEAQEVNFQPAQSDAQFRYEFFADIPDTLPPKTRIVIPYRVTALGGSVQGRSAAVQTQGTTALGLQNFVAASTAEAASAADCTSYTYPFYVDYQYECINGQWVKSGNGGYFIYLQGQSCKPTSVNWSTSGSGGGGGGWINGGWSGATATPMAPACTPNAQQGVCTPGGGSLPPGLGGSGSSMGGAGSLGTPR</sequence>